<dbReference type="EMBL" id="JARKIF010000015">
    <property type="protein sequence ID" value="KAJ7622314.1"/>
    <property type="molecule type" value="Genomic_DNA"/>
</dbReference>
<accession>A0AAD7BIU6</accession>
<protein>
    <submittedName>
        <fullName evidence="1">Uncharacterized protein</fullName>
    </submittedName>
</protein>
<organism evidence="1 2">
    <name type="scientific">Roridomyces roridus</name>
    <dbReference type="NCBI Taxonomy" id="1738132"/>
    <lineage>
        <taxon>Eukaryota</taxon>
        <taxon>Fungi</taxon>
        <taxon>Dikarya</taxon>
        <taxon>Basidiomycota</taxon>
        <taxon>Agaricomycotina</taxon>
        <taxon>Agaricomycetes</taxon>
        <taxon>Agaricomycetidae</taxon>
        <taxon>Agaricales</taxon>
        <taxon>Marasmiineae</taxon>
        <taxon>Mycenaceae</taxon>
        <taxon>Roridomyces</taxon>
    </lineage>
</organism>
<keyword evidence="2" id="KW-1185">Reference proteome</keyword>
<evidence type="ECO:0000313" key="1">
    <source>
        <dbReference type="EMBL" id="KAJ7622314.1"/>
    </source>
</evidence>
<sequence length="276" mass="31071">MEPTRPGCGRLHELPLELLGEIGKVTVPPCAGRAAYSRPPWTDCFWLDCGWPRPFRSSSPSEVEVVDLRGALQRMEKIRAIEWELGSDDLRSQCDVIYEYIGRLALLDNLELDIKKAPAEFVKFPAVSGLRHLTLKAPTDNPSLGPVIPRMIQSIAQQRQLTVLELSGSSQQWSPLWASLRQSQTGPALKKLTIYDSDSEAAEPPDVLPCYKISRILDSLRRFSFGERGPFKFDVRVREPQFAWCENGVVILTTGVHEFARAGDPTMRDGRRKQRA</sequence>
<proteinExistence type="predicted"/>
<evidence type="ECO:0000313" key="2">
    <source>
        <dbReference type="Proteomes" id="UP001221142"/>
    </source>
</evidence>
<dbReference type="AlphaFoldDB" id="A0AAD7BIU6"/>
<gene>
    <name evidence="1" type="ORF">FB45DRAFT_927492</name>
</gene>
<reference evidence="1" key="1">
    <citation type="submission" date="2023-03" db="EMBL/GenBank/DDBJ databases">
        <title>Massive genome expansion in bonnet fungi (Mycena s.s.) driven by repeated elements and novel gene families across ecological guilds.</title>
        <authorList>
            <consortium name="Lawrence Berkeley National Laboratory"/>
            <person name="Harder C.B."/>
            <person name="Miyauchi S."/>
            <person name="Viragh M."/>
            <person name="Kuo A."/>
            <person name="Thoen E."/>
            <person name="Andreopoulos B."/>
            <person name="Lu D."/>
            <person name="Skrede I."/>
            <person name="Drula E."/>
            <person name="Henrissat B."/>
            <person name="Morin E."/>
            <person name="Kohler A."/>
            <person name="Barry K."/>
            <person name="LaButti K."/>
            <person name="Morin E."/>
            <person name="Salamov A."/>
            <person name="Lipzen A."/>
            <person name="Mereny Z."/>
            <person name="Hegedus B."/>
            <person name="Baldrian P."/>
            <person name="Stursova M."/>
            <person name="Weitz H."/>
            <person name="Taylor A."/>
            <person name="Grigoriev I.V."/>
            <person name="Nagy L.G."/>
            <person name="Martin F."/>
            <person name="Kauserud H."/>
        </authorList>
    </citation>
    <scope>NUCLEOTIDE SEQUENCE</scope>
    <source>
        <strain evidence="1">9284</strain>
    </source>
</reference>
<dbReference type="Proteomes" id="UP001221142">
    <property type="component" value="Unassembled WGS sequence"/>
</dbReference>
<comment type="caution">
    <text evidence="1">The sequence shown here is derived from an EMBL/GenBank/DDBJ whole genome shotgun (WGS) entry which is preliminary data.</text>
</comment>
<name>A0AAD7BIU6_9AGAR</name>